<dbReference type="EMBL" id="BFAD01000004">
    <property type="protein sequence ID" value="GBE82475.1"/>
    <property type="molecule type" value="Genomic_DNA"/>
</dbReference>
<reference evidence="2 3" key="1">
    <citation type="journal article" date="2018" name="Sci. Rep.">
        <title>Genome sequence of the cauliflower mushroom Sparassis crispa (Hanabiratake) and its association with beneficial usage.</title>
        <authorList>
            <person name="Kiyama R."/>
            <person name="Furutani Y."/>
            <person name="Kawaguchi K."/>
            <person name="Nakanishi T."/>
        </authorList>
    </citation>
    <scope>NUCLEOTIDE SEQUENCE [LARGE SCALE GENOMIC DNA]</scope>
</reference>
<comment type="caution">
    <text evidence="2">The sequence shown here is derived from an EMBL/GenBank/DDBJ whole genome shotgun (WGS) entry which is preliminary data.</text>
</comment>
<name>A0A401GJY4_9APHY</name>
<feature type="transmembrane region" description="Helical" evidence="1">
    <location>
        <begin position="39"/>
        <end position="62"/>
    </location>
</feature>
<evidence type="ECO:0000313" key="2">
    <source>
        <dbReference type="EMBL" id="GBE82475.1"/>
    </source>
</evidence>
<dbReference type="Proteomes" id="UP000287166">
    <property type="component" value="Unassembled WGS sequence"/>
</dbReference>
<keyword evidence="1" id="KW-0472">Membrane</keyword>
<protein>
    <recommendedName>
        <fullName evidence="4">MARVEL domain-containing protein</fullName>
    </recommendedName>
</protein>
<feature type="transmembrane region" description="Helical" evidence="1">
    <location>
        <begin position="12"/>
        <end position="33"/>
    </location>
</feature>
<sequence>MGFYLSFAHFSACVFLFVMHAVLVGLLGISFHGKTGNPFEVGCIVIDLIAMILLAAQFVHYVRREWSGLSTKIYVLYAGILLLLTTVGSLILTARASQTPSLWADYVGLSFPEFLAAMTLVTSWCTTLIAVVGLVLAFLDKKPDDSDVWEPQFTTLPDGRRLRFRRVTAPVSPPPVYYPQEKLERVTRPIVRQGAVQPGTTHPYWIERRLQPKRTANNRRSREVA</sequence>
<gene>
    <name evidence="2" type="ORF">SCP_0408590</name>
</gene>
<dbReference type="GeneID" id="38779392"/>
<accession>A0A401GJY4</accession>
<keyword evidence="1" id="KW-1133">Transmembrane helix</keyword>
<organism evidence="2 3">
    <name type="scientific">Sparassis crispa</name>
    <dbReference type="NCBI Taxonomy" id="139825"/>
    <lineage>
        <taxon>Eukaryota</taxon>
        <taxon>Fungi</taxon>
        <taxon>Dikarya</taxon>
        <taxon>Basidiomycota</taxon>
        <taxon>Agaricomycotina</taxon>
        <taxon>Agaricomycetes</taxon>
        <taxon>Polyporales</taxon>
        <taxon>Sparassidaceae</taxon>
        <taxon>Sparassis</taxon>
    </lineage>
</organism>
<proteinExistence type="predicted"/>
<dbReference type="AlphaFoldDB" id="A0A401GJY4"/>
<evidence type="ECO:0000313" key="3">
    <source>
        <dbReference type="Proteomes" id="UP000287166"/>
    </source>
</evidence>
<dbReference type="InParanoid" id="A0A401GJY4"/>
<dbReference type="RefSeq" id="XP_027613388.1">
    <property type="nucleotide sequence ID" value="XM_027757587.1"/>
</dbReference>
<evidence type="ECO:0000256" key="1">
    <source>
        <dbReference type="SAM" id="Phobius"/>
    </source>
</evidence>
<keyword evidence="3" id="KW-1185">Reference proteome</keyword>
<feature type="transmembrane region" description="Helical" evidence="1">
    <location>
        <begin position="114"/>
        <end position="139"/>
    </location>
</feature>
<feature type="transmembrane region" description="Helical" evidence="1">
    <location>
        <begin position="74"/>
        <end position="94"/>
    </location>
</feature>
<evidence type="ECO:0008006" key="4">
    <source>
        <dbReference type="Google" id="ProtNLM"/>
    </source>
</evidence>
<keyword evidence="1" id="KW-0812">Transmembrane</keyword>